<keyword evidence="6" id="KW-1185">Reference proteome</keyword>
<accession>A0A1I3N0A2</accession>
<dbReference type="EMBL" id="FOQO01000007">
    <property type="protein sequence ID" value="SFJ02794.1"/>
    <property type="molecule type" value="Genomic_DNA"/>
</dbReference>
<comment type="similarity">
    <text evidence="1">Belongs to the glycosyltransferase 2 family.</text>
</comment>
<dbReference type="Gene3D" id="3.90.550.10">
    <property type="entry name" value="Spore Coat Polysaccharide Biosynthesis Protein SpsA, Chain A"/>
    <property type="match status" value="1"/>
</dbReference>
<reference evidence="5 6" key="1">
    <citation type="submission" date="2016-10" db="EMBL/GenBank/DDBJ databases">
        <authorList>
            <person name="de Groot N.N."/>
        </authorList>
    </citation>
    <scope>NUCLEOTIDE SEQUENCE [LARGE SCALE GENOMIC DNA]</scope>
    <source>
        <strain evidence="5 6">RK1</strain>
    </source>
</reference>
<dbReference type="GO" id="GO:0016757">
    <property type="term" value="F:glycosyltransferase activity"/>
    <property type="evidence" value="ECO:0007669"/>
    <property type="project" value="UniProtKB-KW"/>
</dbReference>
<evidence type="ECO:0000313" key="6">
    <source>
        <dbReference type="Proteomes" id="UP000198670"/>
    </source>
</evidence>
<dbReference type="AlphaFoldDB" id="A0A1I3N0A2"/>
<dbReference type="Proteomes" id="UP000198670">
    <property type="component" value="Unassembled WGS sequence"/>
</dbReference>
<evidence type="ECO:0000256" key="1">
    <source>
        <dbReference type="ARBA" id="ARBA00006739"/>
    </source>
</evidence>
<sequence>MDRPLVSVIIPCYNAERYVEQSIRSIMQQTYTALEIIAIDDGSVDGTVLILQRLAAEDQRIRLVIHDENKRLVFTLNEGLALARGRYIARMDADDIAMPNRIAVQVDVLECNSQIVVVGSFMRVIQAEQLRGKWIAPIDDLRIRSYLFIASPFFHPTIMFRNGLPDLYYREDAYRAEDYDFWVRLLEHGKGYNIPRVLLHYRLLATSETKLGEQDAARRFIIFSDIHTRILSGYGISLPHHWQRLYTASTVKDWIPFITSSSISELLRVYEYIEQEIKKVNPPVAGIIKGYLGLRLLAYLRYGRFTKRFEGYFEVLKSSYFYRGAITLILRRVKL</sequence>
<feature type="domain" description="Glycosyltransferase 2-like" evidence="4">
    <location>
        <begin position="7"/>
        <end position="159"/>
    </location>
</feature>
<dbReference type="InterPro" id="IPR001173">
    <property type="entry name" value="Glyco_trans_2-like"/>
</dbReference>
<dbReference type="InterPro" id="IPR029044">
    <property type="entry name" value="Nucleotide-diphossugar_trans"/>
</dbReference>
<name>A0A1I3N0A2_9SPHI</name>
<dbReference type="STRING" id="1477437.SAMN05444682_10760"/>
<keyword evidence="2" id="KW-0328">Glycosyltransferase</keyword>
<keyword evidence="3 5" id="KW-0808">Transferase</keyword>
<organism evidence="5 6">
    <name type="scientific">Parapedobacter indicus</name>
    <dbReference type="NCBI Taxonomy" id="1477437"/>
    <lineage>
        <taxon>Bacteria</taxon>
        <taxon>Pseudomonadati</taxon>
        <taxon>Bacteroidota</taxon>
        <taxon>Sphingobacteriia</taxon>
        <taxon>Sphingobacteriales</taxon>
        <taxon>Sphingobacteriaceae</taxon>
        <taxon>Parapedobacter</taxon>
    </lineage>
</organism>
<proteinExistence type="inferred from homology"/>
<dbReference type="InterPro" id="IPR050834">
    <property type="entry name" value="Glycosyltransf_2"/>
</dbReference>
<evidence type="ECO:0000313" key="5">
    <source>
        <dbReference type="EMBL" id="SFJ02794.1"/>
    </source>
</evidence>
<evidence type="ECO:0000256" key="3">
    <source>
        <dbReference type="ARBA" id="ARBA00022679"/>
    </source>
</evidence>
<gene>
    <name evidence="5" type="ORF">SAMN05444682_10760</name>
</gene>
<dbReference type="PANTHER" id="PTHR43685:SF5">
    <property type="entry name" value="GLYCOSYLTRANSFERASE EPSE-RELATED"/>
    <property type="match status" value="1"/>
</dbReference>
<dbReference type="SUPFAM" id="SSF53448">
    <property type="entry name" value="Nucleotide-diphospho-sugar transferases"/>
    <property type="match status" value="1"/>
</dbReference>
<dbReference type="CDD" id="cd00761">
    <property type="entry name" value="Glyco_tranf_GTA_type"/>
    <property type="match status" value="1"/>
</dbReference>
<evidence type="ECO:0000259" key="4">
    <source>
        <dbReference type="Pfam" id="PF00535"/>
    </source>
</evidence>
<protein>
    <submittedName>
        <fullName evidence="5">Glycosyltransferase involved in cell wall bisynthesis</fullName>
    </submittedName>
</protein>
<dbReference type="Pfam" id="PF00535">
    <property type="entry name" value="Glycos_transf_2"/>
    <property type="match status" value="1"/>
</dbReference>
<dbReference type="PANTHER" id="PTHR43685">
    <property type="entry name" value="GLYCOSYLTRANSFERASE"/>
    <property type="match status" value="1"/>
</dbReference>
<evidence type="ECO:0000256" key="2">
    <source>
        <dbReference type="ARBA" id="ARBA00022676"/>
    </source>
</evidence>